<keyword evidence="2" id="KW-0812">Transmembrane</keyword>
<dbReference type="EMBL" id="MSIF01000003">
    <property type="protein sequence ID" value="OLF12111.1"/>
    <property type="molecule type" value="Genomic_DNA"/>
</dbReference>
<keyword evidence="2" id="KW-1133">Transmembrane helix</keyword>
<evidence type="ECO:0000256" key="2">
    <source>
        <dbReference type="SAM" id="Phobius"/>
    </source>
</evidence>
<sequence>MSNQYPQPGWNRAGSGYPQQQPQFQSRFPQQPHHQPYPPQQQGGAPDPWPTPKKKRTGLVVTLVLVVVLLAGGGVGVWLWQGGGGGTGSGSDPSADLPANESLQEMAFPDPNSFGYGEGAEAMCGALKEKMRTRGYEQVSGKRTDGTGLYCRFLTPGLSLLKEGSIDLRADIAVWKDNAEQRYAELQEGALSQSEQLRQKPEYTANAVERFPVGDAGFIFHREGVRTDTEAYFRSGEYLMLISVWGTEKVSLDPVSSTTLPAEVTYGEITGILMTLSGEGEPSPPRIIPPEQEKNPLFDAMADLRMPEKPTAQQACPAIAAATEPAGLTTGGGAGCTLSRGSDDWRDHTEGYVEMNLAVRTDHYPSTGNILATEELARDVQSRLSSTKRECTPLYSLPFAETGYAVYCGNILWAGFVVGGETYVDIEYSGHRVRNSDLEAVPVDEVMGLLVTVVTAMADG</sequence>
<evidence type="ECO:0000256" key="1">
    <source>
        <dbReference type="SAM" id="MobiDB-lite"/>
    </source>
</evidence>
<evidence type="ECO:0000313" key="4">
    <source>
        <dbReference type="Proteomes" id="UP000185696"/>
    </source>
</evidence>
<reference evidence="3 4" key="1">
    <citation type="submission" date="2016-12" db="EMBL/GenBank/DDBJ databases">
        <title>The draft genome sequence of Actinophytocola xinjiangensis.</title>
        <authorList>
            <person name="Wang W."/>
            <person name="Yuan L."/>
        </authorList>
    </citation>
    <scope>NUCLEOTIDE SEQUENCE [LARGE SCALE GENOMIC DNA]</scope>
    <source>
        <strain evidence="3 4">CGMCC 4.4663</strain>
    </source>
</reference>
<dbReference type="AlphaFoldDB" id="A0A7Z0WSH2"/>
<evidence type="ECO:0000313" key="3">
    <source>
        <dbReference type="EMBL" id="OLF12111.1"/>
    </source>
</evidence>
<feature type="region of interest" description="Disordered" evidence="1">
    <location>
        <begin position="1"/>
        <end position="53"/>
    </location>
</feature>
<protein>
    <submittedName>
        <fullName evidence="3">Uncharacterized protein</fullName>
    </submittedName>
</protein>
<dbReference type="Proteomes" id="UP000185696">
    <property type="component" value="Unassembled WGS sequence"/>
</dbReference>
<organism evidence="3 4">
    <name type="scientific">Actinophytocola xinjiangensis</name>
    <dbReference type="NCBI Taxonomy" id="485602"/>
    <lineage>
        <taxon>Bacteria</taxon>
        <taxon>Bacillati</taxon>
        <taxon>Actinomycetota</taxon>
        <taxon>Actinomycetes</taxon>
        <taxon>Pseudonocardiales</taxon>
        <taxon>Pseudonocardiaceae</taxon>
    </lineage>
</organism>
<feature type="transmembrane region" description="Helical" evidence="2">
    <location>
        <begin position="59"/>
        <end position="80"/>
    </location>
</feature>
<name>A0A7Z0WSH2_9PSEU</name>
<gene>
    <name evidence="3" type="ORF">BLA60_08820</name>
</gene>
<feature type="compositionally biased region" description="Low complexity" evidence="1">
    <location>
        <begin position="18"/>
        <end position="46"/>
    </location>
</feature>
<accession>A0A7Z0WSH2</accession>
<proteinExistence type="predicted"/>
<dbReference type="RefSeq" id="WP_075132300.1">
    <property type="nucleotide sequence ID" value="NZ_MSIF01000003.1"/>
</dbReference>
<keyword evidence="4" id="KW-1185">Reference proteome</keyword>
<dbReference type="OrthoDB" id="151620at2070"/>
<keyword evidence="2" id="KW-0472">Membrane</keyword>
<comment type="caution">
    <text evidence="3">The sequence shown here is derived from an EMBL/GenBank/DDBJ whole genome shotgun (WGS) entry which is preliminary data.</text>
</comment>